<dbReference type="GO" id="GO:0016805">
    <property type="term" value="F:dipeptidase activity"/>
    <property type="evidence" value="ECO:0007669"/>
    <property type="project" value="InterPro"/>
</dbReference>
<feature type="domain" description="Peptidase M20 dimerisation" evidence="3">
    <location>
        <begin position="172"/>
        <end position="269"/>
    </location>
</feature>
<sequence>MIGPDKSRAPDSQSAMKIASVNNALLLFIKVTSVHHTLKKLGFDISNPSKLETAFVATYTRGRGGRTFGFNAEFDALPQIGHACGHNLIAIIAVVSAAALKAAMEACDISGTVKVIGSPAEEDGGGKIHLLKQGIYDDIDACGMAHPVGGMGPSEFNGSCPIGGPATLSRSGLEIEFHGRGAHAGSAPWMGVNALDAAVQGCEAFGSIFPIRAYLSSLDTAVSMLRQQLEPTMRVHGIILGSENWVTNIIPNSESTGCSCKIKAPDDEVYAETRNNEKLAHAYQIFMARAFGDKIQLEGVNTASTDFGNVCYKLPGFHPMFDIPSEEGSSNHTPGFADAARTPEAHNCAIKVAKGLAVIAAKFITDDNFANETKQAFEKLKEEVGNSEGQSKKE</sequence>
<dbReference type="AlphaFoldDB" id="A0A0D0USK0"/>
<reference evidence="4 5" key="1">
    <citation type="submission" date="2015-01" db="EMBL/GenBank/DDBJ databases">
        <title>The Genome Sequence of Cryptococcus gattii Ram5.</title>
        <authorList>
            <consortium name="The Broad Institute Genomics Platform"/>
            <person name="Cuomo C."/>
            <person name="Litvintseva A."/>
            <person name="Chen Y."/>
            <person name="Heitman J."/>
            <person name="Sun S."/>
            <person name="Springer D."/>
            <person name="Dromer F."/>
            <person name="Young S."/>
            <person name="Zeng Q."/>
            <person name="Gargeya S."/>
            <person name="Abouelleil A."/>
            <person name="Alvarado L."/>
            <person name="Chapman S.B."/>
            <person name="Gainer-Dewar J."/>
            <person name="Goldberg J."/>
            <person name="Griggs A."/>
            <person name="Gujja S."/>
            <person name="Hansen M."/>
            <person name="Howarth C."/>
            <person name="Imamovic A."/>
            <person name="Larimer J."/>
            <person name="Murphy C."/>
            <person name="Naylor J."/>
            <person name="Pearson M."/>
            <person name="Priest M."/>
            <person name="Roberts A."/>
            <person name="Saif S."/>
            <person name="Shea T."/>
            <person name="Sykes S."/>
            <person name="Wortman J."/>
            <person name="Nusbaum C."/>
            <person name="Birren B."/>
        </authorList>
    </citation>
    <scope>NUCLEOTIDE SEQUENCE [LARGE SCALE GENOMIC DNA]</scope>
    <source>
        <strain evidence="4 5">Ram5</strain>
    </source>
</reference>
<dbReference type="Gene3D" id="3.30.70.360">
    <property type="match status" value="1"/>
</dbReference>
<dbReference type="InterPro" id="IPR011650">
    <property type="entry name" value="Peptidase_M20_dimer"/>
</dbReference>
<dbReference type="PANTHER" id="PTHR30575:SF0">
    <property type="entry name" value="XAA-ARG DIPEPTIDASE"/>
    <property type="match status" value="1"/>
</dbReference>
<gene>
    <name evidence="4" type="ORF">I313_05736</name>
</gene>
<dbReference type="Pfam" id="PF01546">
    <property type="entry name" value="Peptidase_M20"/>
    <property type="match status" value="1"/>
</dbReference>
<accession>A0A0D0USK0</accession>
<dbReference type="InterPro" id="IPR002933">
    <property type="entry name" value="Peptidase_M20"/>
</dbReference>
<evidence type="ECO:0000256" key="2">
    <source>
        <dbReference type="PIRNR" id="PIRNR037226"/>
    </source>
</evidence>
<dbReference type="InterPro" id="IPR036264">
    <property type="entry name" value="Bact_exopeptidase_dim_dom"/>
</dbReference>
<proteinExistence type="inferred from homology"/>
<dbReference type="SUPFAM" id="SSF55031">
    <property type="entry name" value="Bacterial exopeptidase dimerisation domain"/>
    <property type="match status" value="1"/>
</dbReference>
<dbReference type="Proteomes" id="UP000053392">
    <property type="component" value="Unassembled WGS sequence"/>
</dbReference>
<dbReference type="MEROPS" id="M20.021"/>
<evidence type="ECO:0000259" key="3">
    <source>
        <dbReference type="Pfam" id="PF07687"/>
    </source>
</evidence>
<name>A0A0D0USK0_9TREE</name>
<dbReference type="SUPFAM" id="SSF53187">
    <property type="entry name" value="Zn-dependent exopeptidases"/>
    <property type="match status" value="1"/>
</dbReference>
<evidence type="ECO:0000313" key="5">
    <source>
        <dbReference type="Proteomes" id="UP000053392"/>
    </source>
</evidence>
<comment type="similarity">
    <text evidence="1 2">Belongs to the peptidase M20A family.</text>
</comment>
<dbReference type="PANTHER" id="PTHR30575">
    <property type="entry name" value="PEPTIDASE M20"/>
    <property type="match status" value="1"/>
</dbReference>
<dbReference type="OrthoDB" id="6119954at2759"/>
<dbReference type="PIRSF" id="PIRSF037226">
    <property type="entry name" value="Amidohydrolase_ACY1L2_prd"/>
    <property type="match status" value="1"/>
</dbReference>
<dbReference type="Gene3D" id="3.40.630.10">
    <property type="entry name" value="Zn peptidases"/>
    <property type="match status" value="2"/>
</dbReference>
<dbReference type="EMBL" id="KN847911">
    <property type="protein sequence ID" value="KIR38166.1"/>
    <property type="molecule type" value="Genomic_DNA"/>
</dbReference>
<evidence type="ECO:0000313" key="4">
    <source>
        <dbReference type="EMBL" id="KIR38166.1"/>
    </source>
</evidence>
<evidence type="ECO:0000256" key="1">
    <source>
        <dbReference type="ARBA" id="ARBA00006247"/>
    </source>
</evidence>
<dbReference type="InterPro" id="IPR017144">
    <property type="entry name" value="Xaa-Arg_dipeptidase"/>
</dbReference>
<dbReference type="InterPro" id="IPR052030">
    <property type="entry name" value="Peptidase_M20/M20A_hydrolases"/>
</dbReference>
<protein>
    <recommendedName>
        <fullName evidence="2">Peptidase M20 domain-containing protein 2</fullName>
    </recommendedName>
</protein>
<organism evidence="4 5">
    <name type="scientific">Cryptococcus deuterogattii Ram5</name>
    <dbReference type="NCBI Taxonomy" id="1296110"/>
    <lineage>
        <taxon>Eukaryota</taxon>
        <taxon>Fungi</taxon>
        <taxon>Dikarya</taxon>
        <taxon>Basidiomycota</taxon>
        <taxon>Agaricomycotina</taxon>
        <taxon>Tremellomycetes</taxon>
        <taxon>Tremellales</taxon>
        <taxon>Cryptococcaceae</taxon>
        <taxon>Cryptococcus</taxon>
        <taxon>Cryptococcus gattii species complex</taxon>
    </lineage>
</organism>
<dbReference type="Pfam" id="PF07687">
    <property type="entry name" value="M20_dimer"/>
    <property type="match status" value="1"/>
</dbReference>
<keyword evidence="5" id="KW-1185">Reference proteome</keyword>
<dbReference type="HOGENOM" id="CLU_031812_1_1_1"/>